<feature type="region of interest" description="Disordered" evidence="6">
    <location>
        <begin position="28"/>
        <end position="59"/>
    </location>
</feature>
<evidence type="ECO:0000256" key="3">
    <source>
        <dbReference type="ARBA" id="ARBA00022771"/>
    </source>
</evidence>
<keyword evidence="4" id="KW-0862">Zinc</keyword>
<evidence type="ECO:0000256" key="2">
    <source>
        <dbReference type="ARBA" id="ARBA00022723"/>
    </source>
</evidence>
<dbReference type="AlphaFoldDB" id="A0AAW0ZU57"/>
<dbReference type="InterPro" id="IPR006568">
    <property type="entry name" value="PSP_pro-rich"/>
</dbReference>
<feature type="compositionally biased region" description="Polar residues" evidence="6">
    <location>
        <begin position="28"/>
        <end position="42"/>
    </location>
</feature>
<dbReference type="SMART" id="SM00581">
    <property type="entry name" value="PSP"/>
    <property type="match status" value="1"/>
</dbReference>
<feature type="compositionally biased region" description="Polar residues" evidence="6">
    <location>
        <begin position="594"/>
        <end position="605"/>
    </location>
</feature>
<organism evidence="8 9">
    <name type="scientific">Tetragonisca angustula</name>
    <dbReference type="NCBI Taxonomy" id="166442"/>
    <lineage>
        <taxon>Eukaryota</taxon>
        <taxon>Metazoa</taxon>
        <taxon>Ecdysozoa</taxon>
        <taxon>Arthropoda</taxon>
        <taxon>Hexapoda</taxon>
        <taxon>Insecta</taxon>
        <taxon>Pterygota</taxon>
        <taxon>Neoptera</taxon>
        <taxon>Endopterygota</taxon>
        <taxon>Hymenoptera</taxon>
        <taxon>Apocrita</taxon>
        <taxon>Aculeata</taxon>
        <taxon>Apoidea</taxon>
        <taxon>Anthophila</taxon>
        <taxon>Apidae</taxon>
        <taxon>Tetragonisca</taxon>
    </lineage>
</organism>
<accession>A0AAW0ZU57</accession>
<evidence type="ECO:0000256" key="5">
    <source>
        <dbReference type="ARBA" id="ARBA00023242"/>
    </source>
</evidence>
<dbReference type="GO" id="GO:0008270">
    <property type="term" value="F:zinc ion binding"/>
    <property type="evidence" value="ECO:0007669"/>
    <property type="project" value="UniProtKB-KW"/>
</dbReference>
<protein>
    <recommendedName>
        <fullName evidence="7">PSP proline-rich domain-containing protein</fullName>
    </recommendedName>
</protein>
<keyword evidence="2" id="KW-0479">Metal-binding</keyword>
<sequence>MNPMITIEDTDEEVIDLDSSQDAINVTDNDQNEWSIEQNPVSDNNADKTNLTNNDTNSNINASRTETCNSPSMSKPLLTVIFRDENVSRQYNKRIKEFLEELVSSKNKYQENDNGLTLEIWDNDTDSMSQSVEITTESDDSQDIICDTLFTVDKQPKLKNEFDVPTYGKKYENVFDDTNSESNEKPKDDGPQRFMCFNCLGNHNLRDCTKPRDYGTIETNRKNFNMKANSKNIRYHLEDNQKFSHIIPGQLSNNLRMALGLRHNELPRHIYKMRTLGYPPGWLEEARLQHSGLSLFNSDGIAEEDPNDEPGCIIEEGDRDQYDITKIYDFPGFNVPAPPGTLDKDGQFWSSTMLPIYSKQKMLLKLKGKKADDGYKRKKLKVFDNTSKNSPTPEPTEMEIEGVEDNVIESISTNGLFVPPLPRESPVKPPEPPLSQEFPVKPLVSPLLQEFPVKPPVSPLLQEFSVKSLEPSLSQESSAKPPDPLPRLTTVSSDSDYHSQELPFPESLEDNASFSSQANSPSLFELENMKKRLLVELQESNSNSNISSKSNSSNSILKSNGPSNEVTPESNRIRPNGANTSHGSIKSVDLGTPVLQSTSPYSKLPSSEKFSKDICSVINFENLPDSTGKYEQMTGVLQKVRNTLAQLHQE</sequence>
<dbReference type="PANTHER" id="PTHR13316:SF0">
    <property type="entry name" value="ZINC FINGER CCHC DOMAIN-CONTAINING PROTEIN 8"/>
    <property type="match status" value="1"/>
</dbReference>
<feature type="region of interest" description="Disordered" evidence="6">
    <location>
        <begin position="540"/>
        <end position="608"/>
    </location>
</feature>
<feature type="compositionally biased region" description="Low complexity" evidence="6">
    <location>
        <begin position="540"/>
        <end position="560"/>
    </location>
</feature>
<feature type="region of interest" description="Disordered" evidence="6">
    <location>
        <begin position="472"/>
        <end position="521"/>
    </location>
</feature>
<dbReference type="GO" id="GO:0003723">
    <property type="term" value="F:RNA binding"/>
    <property type="evidence" value="ECO:0007669"/>
    <property type="project" value="TreeGrafter"/>
</dbReference>
<evidence type="ECO:0000259" key="7">
    <source>
        <dbReference type="SMART" id="SM00581"/>
    </source>
</evidence>
<feature type="compositionally biased region" description="Low complexity" evidence="6">
    <location>
        <begin position="43"/>
        <end position="59"/>
    </location>
</feature>
<comment type="subcellular location">
    <subcellularLocation>
        <location evidence="1">Nucleus</location>
    </subcellularLocation>
</comment>
<keyword evidence="9" id="KW-1185">Reference proteome</keyword>
<feature type="domain" description="PSP proline-rich" evidence="7">
    <location>
        <begin position="243"/>
        <end position="295"/>
    </location>
</feature>
<evidence type="ECO:0000256" key="4">
    <source>
        <dbReference type="ARBA" id="ARBA00022833"/>
    </source>
</evidence>
<dbReference type="InterPro" id="IPR052115">
    <property type="entry name" value="NEXT_complex_subunit_ZCCHC8"/>
</dbReference>
<name>A0AAW0ZU57_9HYME</name>
<reference evidence="8 9" key="1">
    <citation type="submission" date="2024-05" db="EMBL/GenBank/DDBJ databases">
        <title>The nuclear and mitochondrial genome assemblies of Tetragonisca angustula (Apidae: Meliponini), a tiny yet remarkable pollinator in the Neotropics.</title>
        <authorList>
            <person name="Ferrari R."/>
            <person name="Ricardo P.C."/>
            <person name="Dias F.C."/>
            <person name="Araujo N.S."/>
            <person name="Soares D.O."/>
            <person name="Zhou Q.-S."/>
            <person name="Zhu C.-D."/>
            <person name="Coutinho L."/>
            <person name="Airas M.C."/>
            <person name="Batista T.M."/>
        </authorList>
    </citation>
    <scope>NUCLEOTIDE SEQUENCE [LARGE SCALE GENOMIC DNA]</scope>
    <source>
        <strain evidence="8">ASF017062</strain>
        <tissue evidence="8">Abdomen</tissue>
    </source>
</reference>
<dbReference type="EMBL" id="JAWNGG020000117">
    <property type="protein sequence ID" value="KAK9301113.1"/>
    <property type="molecule type" value="Genomic_DNA"/>
</dbReference>
<comment type="caution">
    <text evidence="8">The sequence shown here is derived from an EMBL/GenBank/DDBJ whole genome shotgun (WGS) entry which is preliminary data.</text>
</comment>
<evidence type="ECO:0000313" key="9">
    <source>
        <dbReference type="Proteomes" id="UP001432146"/>
    </source>
</evidence>
<gene>
    <name evidence="8" type="ORF">QLX08_006442</name>
</gene>
<feature type="compositionally biased region" description="Polar residues" evidence="6">
    <location>
        <begin position="561"/>
        <end position="570"/>
    </location>
</feature>
<dbReference type="Proteomes" id="UP001432146">
    <property type="component" value="Unassembled WGS sequence"/>
</dbReference>
<evidence type="ECO:0000313" key="8">
    <source>
        <dbReference type="EMBL" id="KAK9301113.1"/>
    </source>
</evidence>
<proteinExistence type="predicted"/>
<keyword evidence="5" id="KW-0539">Nucleus</keyword>
<evidence type="ECO:0000256" key="1">
    <source>
        <dbReference type="ARBA" id="ARBA00004123"/>
    </source>
</evidence>
<dbReference type="GO" id="GO:0071013">
    <property type="term" value="C:catalytic step 2 spliceosome"/>
    <property type="evidence" value="ECO:0007669"/>
    <property type="project" value="TreeGrafter"/>
</dbReference>
<evidence type="ECO:0000256" key="6">
    <source>
        <dbReference type="SAM" id="MobiDB-lite"/>
    </source>
</evidence>
<dbReference type="PANTHER" id="PTHR13316">
    <property type="entry name" value="ZINC FINGER, CCHC DOMAIN CONTAINING 8"/>
    <property type="match status" value="1"/>
</dbReference>
<feature type="compositionally biased region" description="Polar residues" evidence="6">
    <location>
        <begin position="510"/>
        <end position="521"/>
    </location>
</feature>
<dbReference type="Pfam" id="PF04046">
    <property type="entry name" value="PSP"/>
    <property type="match status" value="1"/>
</dbReference>
<keyword evidence="3" id="KW-0863">Zinc-finger</keyword>